<feature type="domain" description="DUF4806" evidence="1">
    <location>
        <begin position="172"/>
        <end position="235"/>
    </location>
</feature>
<dbReference type="InterPro" id="IPR032071">
    <property type="entry name" value="DUF4806"/>
</dbReference>
<proteinExistence type="predicted"/>
<dbReference type="Proteomes" id="UP001153737">
    <property type="component" value="Chromosome 5"/>
</dbReference>
<accession>A0A9N9SJM9</accession>
<reference evidence="2" key="2">
    <citation type="submission" date="2022-10" db="EMBL/GenBank/DDBJ databases">
        <authorList>
            <consortium name="ENA_rothamsted_submissions"/>
            <consortium name="culmorum"/>
            <person name="King R."/>
        </authorList>
    </citation>
    <scope>NUCLEOTIDE SEQUENCE</scope>
</reference>
<dbReference type="EMBL" id="OU896711">
    <property type="protein sequence ID" value="CAG9822166.1"/>
    <property type="molecule type" value="Genomic_DNA"/>
</dbReference>
<dbReference type="AlphaFoldDB" id="A0A9N9SJM9"/>
<organism evidence="2 3">
    <name type="scientific">Phaedon cochleariae</name>
    <name type="common">Mustard beetle</name>
    <dbReference type="NCBI Taxonomy" id="80249"/>
    <lineage>
        <taxon>Eukaryota</taxon>
        <taxon>Metazoa</taxon>
        <taxon>Ecdysozoa</taxon>
        <taxon>Arthropoda</taxon>
        <taxon>Hexapoda</taxon>
        <taxon>Insecta</taxon>
        <taxon>Pterygota</taxon>
        <taxon>Neoptera</taxon>
        <taxon>Endopterygota</taxon>
        <taxon>Coleoptera</taxon>
        <taxon>Polyphaga</taxon>
        <taxon>Cucujiformia</taxon>
        <taxon>Chrysomeloidea</taxon>
        <taxon>Chrysomelidae</taxon>
        <taxon>Chrysomelinae</taxon>
        <taxon>Chrysomelini</taxon>
        <taxon>Phaedon</taxon>
    </lineage>
</organism>
<protein>
    <recommendedName>
        <fullName evidence="1">DUF4806 domain-containing protein</fullName>
    </recommendedName>
</protein>
<sequence>MFNVPLDSESIGIEIICEDSLEIEEIQAEETLSKSYFQEAEKKAVAISSSDDDNVRALKPNRKYNPDVFEMNDVDEYTQSSSTTMSSVNTDPHILDISNNRQSPMNTILESAESPEVPAKSARTTDHNCCKNFDIIIQLITELNIKVTELKESIPNTAVRFPTEQLDNIKSQLPCKTIEDLEGLESSIQMTKKQEESLKYIMKSIGGTTGRDFTQRIFKKLLTNELAELCSWTGA</sequence>
<dbReference type="Pfam" id="PF16064">
    <property type="entry name" value="DUF4806"/>
    <property type="match status" value="1"/>
</dbReference>
<gene>
    <name evidence="2" type="ORF">PHAECO_LOCUS8924</name>
</gene>
<evidence type="ECO:0000259" key="1">
    <source>
        <dbReference type="Pfam" id="PF16064"/>
    </source>
</evidence>
<evidence type="ECO:0000313" key="3">
    <source>
        <dbReference type="Proteomes" id="UP001153737"/>
    </source>
</evidence>
<dbReference type="OrthoDB" id="6784289at2759"/>
<reference evidence="2" key="1">
    <citation type="submission" date="2022-01" db="EMBL/GenBank/DDBJ databases">
        <authorList>
            <person name="King R."/>
        </authorList>
    </citation>
    <scope>NUCLEOTIDE SEQUENCE</scope>
</reference>
<evidence type="ECO:0000313" key="2">
    <source>
        <dbReference type="EMBL" id="CAG9822166.1"/>
    </source>
</evidence>
<name>A0A9N9SJM9_PHACE</name>
<keyword evidence="3" id="KW-1185">Reference proteome</keyword>